<comment type="caution">
    <text evidence="2">The sequence shown here is derived from an EMBL/GenBank/DDBJ whole genome shotgun (WGS) entry which is preliminary data.</text>
</comment>
<name>A0A562ZN00_9BURK</name>
<dbReference type="AlphaFoldDB" id="A0A562ZN00"/>
<dbReference type="PANTHER" id="PTHR33990:SF2">
    <property type="entry name" value="PHNB-LIKE DOMAIN-CONTAINING PROTEIN"/>
    <property type="match status" value="1"/>
</dbReference>
<evidence type="ECO:0000259" key="1">
    <source>
        <dbReference type="Pfam" id="PF06983"/>
    </source>
</evidence>
<dbReference type="Pfam" id="PF06983">
    <property type="entry name" value="3-dmu-9_3-mt"/>
    <property type="match status" value="1"/>
</dbReference>
<gene>
    <name evidence="2" type="ORF">FN976_16190</name>
</gene>
<evidence type="ECO:0000313" key="2">
    <source>
        <dbReference type="EMBL" id="TWO69893.1"/>
    </source>
</evidence>
<dbReference type="PIRSF" id="PIRSF021700">
    <property type="entry name" value="3_dmu_93_MTrfase"/>
    <property type="match status" value="1"/>
</dbReference>
<keyword evidence="3" id="KW-1185">Reference proteome</keyword>
<dbReference type="EMBL" id="VOBQ01000013">
    <property type="protein sequence ID" value="TWO69893.1"/>
    <property type="molecule type" value="Genomic_DNA"/>
</dbReference>
<dbReference type="PANTHER" id="PTHR33990">
    <property type="entry name" value="PROTEIN YJDN-RELATED"/>
    <property type="match status" value="1"/>
</dbReference>
<evidence type="ECO:0000313" key="3">
    <source>
        <dbReference type="Proteomes" id="UP000318199"/>
    </source>
</evidence>
<proteinExistence type="predicted"/>
<dbReference type="InterPro" id="IPR028973">
    <property type="entry name" value="PhnB-like"/>
</dbReference>
<protein>
    <submittedName>
        <fullName evidence="2">VOC family protein</fullName>
    </submittedName>
</protein>
<dbReference type="SUPFAM" id="SSF54593">
    <property type="entry name" value="Glyoxalase/Bleomycin resistance protein/Dihydroxybiphenyl dioxygenase"/>
    <property type="match status" value="1"/>
</dbReference>
<dbReference type="RefSeq" id="WP_145894089.1">
    <property type="nucleotide sequence ID" value="NZ_VOBQ01000013.1"/>
</dbReference>
<dbReference type="CDD" id="cd06588">
    <property type="entry name" value="PhnB_like"/>
    <property type="match status" value="1"/>
</dbReference>
<dbReference type="InterPro" id="IPR029068">
    <property type="entry name" value="Glyas_Bleomycin-R_OHBP_Dase"/>
</dbReference>
<feature type="domain" description="PhnB-like" evidence="1">
    <location>
        <begin position="6"/>
        <end position="123"/>
    </location>
</feature>
<sequence length="164" mass="18351">MKFNSNIVPCLWFDSQAEEAAKFYTGIFPDSKIAEISRYPDVGQEVHGQPAGKVLTVDFELAGQRFTALNGGPHFKFSEAISLQIMVDSQAELDKYWDALRSDPASEQCGWLKDKFGLSWQVVPTAMIAMLQDPDKAKVNRAFQAMLQMKKLDIAALQRAFDGK</sequence>
<accession>A0A562ZN00</accession>
<dbReference type="Gene3D" id="3.10.180.10">
    <property type="entry name" value="2,3-Dihydroxybiphenyl 1,2-Dioxygenase, domain 1"/>
    <property type="match status" value="1"/>
</dbReference>
<dbReference type="InterPro" id="IPR009725">
    <property type="entry name" value="3_dmu_93_MTrfase"/>
</dbReference>
<reference evidence="2 3" key="1">
    <citation type="submission" date="2019-07" db="EMBL/GenBank/DDBJ databases">
        <title>Caenimonas sedimenti sp. nov., isolated from activated sludge.</title>
        <authorList>
            <person name="Xu J."/>
        </authorList>
    </citation>
    <scope>NUCLEOTIDE SEQUENCE [LARGE SCALE GENOMIC DNA]</scope>
    <source>
        <strain evidence="2 3">HX-9-20</strain>
    </source>
</reference>
<dbReference type="OrthoDB" id="5293819at2"/>
<dbReference type="Proteomes" id="UP000318199">
    <property type="component" value="Unassembled WGS sequence"/>
</dbReference>
<organism evidence="2 3">
    <name type="scientific">Caenimonas sedimenti</name>
    <dbReference type="NCBI Taxonomy" id="2596921"/>
    <lineage>
        <taxon>Bacteria</taxon>
        <taxon>Pseudomonadati</taxon>
        <taxon>Pseudomonadota</taxon>
        <taxon>Betaproteobacteria</taxon>
        <taxon>Burkholderiales</taxon>
        <taxon>Comamonadaceae</taxon>
        <taxon>Caenimonas</taxon>
    </lineage>
</organism>